<sequence length="119" mass="13845">MASNNSRAKQEQLRKRRNNLLRCHNDFWLLKTVISVGFHQVQVKNDKLRRVVSDIRHAAVHRIMQDRSGFYQKLDAAAEFAGLIGGGQWARMLAHLQKAITTFLTKMDDRFLQLKDNIQ</sequence>
<evidence type="ECO:0000313" key="2">
    <source>
        <dbReference type="Proteomes" id="UP001148312"/>
    </source>
</evidence>
<dbReference type="AlphaFoldDB" id="A0A9X0BM48"/>
<dbReference type="EMBL" id="JAPWDQ010000013">
    <property type="protein sequence ID" value="KAJ5471952.1"/>
    <property type="molecule type" value="Genomic_DNA"/>
</dbReference>
<dbReference type="GeneID" id="81628366"/>
<evidence type="ECO:0000313" key="1">
    <source>
        <dbReference type="EMBL" id="KAJ5471952.1"/>
    </source>
</evidence>
<organism evidence="1 2">
    <name type="scientific">Penicillium diatomitis</name>
    <dbReference type="NCBI Taxonomy" id="2819901"/>
    <lineage>
        <taxon>Eukaryota</taxon>
        <taxon>Fungi</taxon>
        <taxon>Dikarya</taxon>
        <taxon>Ascomycota</taxon>
        <taxon>Pezizomycotina</taxon>
        <taxon>Eurotiomycetes</taxon>
        <taxon>Eurotiomycetidae</taxon>
        <taxon>Eurotiales</taxon>
        <taxon>Aspergillaceae</taxon>
        <taxon>Penicillium</taxon>
    </lineage>
</organism>
<accession>A0A9X0BM48</accession>
<comment type="caution">
    <text evidence="1">The sequence shown here is derived from an EMBL/GenBank/DDBJ whole genome shotgun (WGS) entry which is preliminary data.</text>
</comment>
<dbReference type="Proteomes" id="UP001148312">
    <property type="component" value="Unassembled WGS sequence"/>
</dbReference>
<protein>
    <submittedName>
        <fullName evidence="1">Uncharacterized protein</fullName>
    </submittedName>
</protein>
<proteinExistence type="predicted"/>
<reference evidence="1" key="1">
    <citation type="submission" date="2022-12" db="EMBL/GenBank/DDBJ databases">
        <authorList>
            <person name="Petersen C."/>
        </authorList>
    </citation>
    <scope>NUCLEOTIDE SEQUENCE</scope>
    <source>
        <strain evidence="1">IBT 30728</strain>
    </source>
</reference>
<name>A0A9X0BM48_9EURO</name>
<keyword evidence="2" id="KW-1185">Reference proteome</keyword>
<reference evidence="1" key="2">
    <citation type="journal article" date="2023" name="IMA Fungus">
        <title>Comparative genomic study of the Penicillium genus elucidates a diverse pangenome and 15 lateral gene transfer events.</title>
        <authorList>
            <person name="Petersen C."/>
            <person name="Sorensen T."/>
            <person name="Nielsen M.R."/>
            <person name="Sondergaard T.E."/>
            <person name="Sorensen J.L."/>
            <person name="Fitzpatrick D.A."/>
            <person name="Frisvad J.C."/>
            <person name="Nielsen K.L."/>
        </authorList>
    </citation>
    <scope>NUCLEOTIDE SEQUENCE</scope>
    <source>
        <strain evidence="1">IBT 30728</strain>
    </source>
</reference>
<dbReference type="RefSeq" id="XP_056786498.1">
    <property type="nucleotide sequence ID" value="XM_056938116.1"/>
</dbReference>
<gene>
    <name evidence="1" type="ORF">N7539_008521</name>
</gene>